<dbReference type="PROSITE" id="PS00818">
    <property type="entry name" value="DPS_1"/>
    <property type="match status" value="1"/>
</dbReference>
<evidence type="ECO:0000313" key="5">
    <source>
        <dbReference type="EMBL" id="SSA51196.1"/>
    </source>
</evidence>
<dbReference type="InterPro" id="IPR012347">
    <property type="entry name" value="Ferritin-like"/>
</dbReference>
<dbReference type="InterPro" id="IPR008331">
    <property type="entry name" value="Ferritin_DPS_dom"/>
</dbReference>
<dbReference type="EMBL" id="QGDJ01000017">
    <property type="protein sequence ID" value="PWJ12093.1"/>
    <property type="molecule type" value="Genomic_DNA"/>
</dbReference>
<keyword evidence="6" id="KW-1185">Reference proteome</keyword>
<dbReference type="Proteomes" id="UP000251571">
    <property type="component" value="Unassembled WGS sequence"/>
</dbReference>
<dbReference type="Proteomes" id="UP000245839">
    <property type="component" value="Unassembled WGS sequence"/>
</dbReference>
<protein>
    <submittedName>
        <fullName evidence="5">Starvation-inducible DNA-binding protein</fullName>
    </submittedName>
</protein>
<dbReference type="PRINTS" id="PR01346">
    <property type="entry name" value="HELNAPAPROT"/>
</dbReference>
<comment type="similarity">
    <text evidence="1 2">Belongs to the Dps family.</text>
</comment>
<reference evidence="4 6" key="2">
    <citation type="submission" date="2018-03" db="EMBL/GenBank/DDBJ databases">
        <title>Genomic Encyclopedia of Archaeal and Bacterial Type Strains, Phase II (KMG-II): from individual species to whole genera.</title>
        <authorList>
            <person name="Goeker M."/>
        </authorList>
    </citation>
    <scope>NUCLEOTIDE SEQUENCE [LARGE SCALE GENOMIC DNA]</scope>
    <source>
        <strain evidence="4 6">DSM 25227</strain>
    </source>
</reference>
<evidence type="ECO:0000313" key="7">
    <source>
        <dbReference type="Proteomes" id="UP000251571"/>
    </source>
</evidence>
<dbReference type="Gene3D" id="1.20.1260.10">
    <property type="match status" value="1"/>
</dbReference>
<dbReference type="PIRSF" id="PIRSF005900">
    <property type="entry name" value="Dps"/>
    <property type="match status" value="1"/>
</dbReference>
<feature type="domain" description="Ferritin/DPS" evidence="3">
    <location>
        <begin position="20"/>
        <end position="154"/>
    </location>
</feature>
<dbReference type="RefSeq" id="WP_109566227.1">
    <property type="nucleotide sequence ID" value="NZ_QGDJ01000017.1"/>
</dbReference>
<proteinExistence type="inferred from homology"/>
<gene>
    <name evidence="4" type="ORF">BCF38_11725</name>
    <name evidence="5" type="ORF">SAMN05421539_11725</name>
</gene>
<dbReference type="NCBIfam" id="NF006975">
    <property type="entry name" value="PRK09448.1"/>
    <property type="match status" value="1"/>
</dbReference>
<reference evidence="5 7" key="1">
    <citation type="submission" date="2016-10" db="EMBL/GenBank/DDBJ databases">
        <authorList>
            <person name="Cai Z."/>
        </authorList>
    </citation>
    <scope>NUCLEOTIDE SEQUENCE [LARGE SCALE GENOMIC DNA]</scope>
    <source>
        <strain evidence="5 7">DSM 25227</strain>
    </source>
</reference>
<dbReference type="Pfam" id="PF00210">
    <property type="entry name" value="Ferritin"/>
    <property type="match status" value="1"/>
</dbReference>
<dbReference type="CDD" id="cd01043">
    <property type="entry name" value="DPS"/>
    <property type="match status" value="1"/>
</dbReference>
<evidence type="ECO:0000313" key="4">
    <source>
        <dbReference type="EMBL" id="PWJ12093.1"/>
    </source>
</evidence>
<dbReference type="InterPro" id="IPR009078">
    <property type="entry name" value="Ferritin-like_SF"/>
</dbReference>
<organism evidence="5 7">
    <name type="scientific">Jannaschia seohaensis</name>
    <dbReference type="NCBI Taxonomy" id="475081"/>
    <lineage>
        <taxon>Bacteria</taxon>
        <taxon>Pseudomonadati</taxon>
        <taxon>Pseudomonadota</taxon>
        <taxon>Alphaproteobacteria</taxon>
        <taxon>Rhodobacterales</taxon>
        <taxon>Roseobacteraceae</taxon>
        <taxon>Jannaschia</taxon>
    </lineage>
</organism>
<evidence type="ECO:0000256" key="1">
    <source>
        <dbReference type="ARBA" id="ARBA00009497"/>
    </source>
</evidence>
<dbReference type="GO" id="GO:0008199">
    <property type="term" value="F:ferric iron binding"/>
    <property type="evidence" value="ECO:0007669"/>
    <property type="project" value="InterPro"/>
</dbReference>
<name>A0A2Y9B3W2_9RHOB</name>
<accession>A0A2Y9B3W2</accession>
<sequence length="161" mass="17468">MPDSFVTGIDAQTQEQMCDVLNARLVQGIDLRLAVKQAHWNMRGKGFIGVHELLDEVSARLGEGTDMMAERVALMGGIARGTTQTVAERSDLPAYPVELVALDGHVDALVERFKQYGKYLRDGIEAADAAGDEDTADLLTEVSRMVEKDTWFIGSNAAVAA</sequence>
<dbReference type="InterPro" id="IPR023188">
    <property type="entry name" value="DPS_DNA-bd_CS"/>
</dbReference>
<dbReference type="PANTHER" id="PTHR42932">
    <property type="entry name" value="GENERAL STRESS PROTEIN 20U"/>
    <property type="match status" value="1"/>
</dbReference>
<dbReference type="SUPFAM" id="SSF47240">
    <property type="entry name" value="Ferritin-like"/>
    <property type="match status" value="1"/>
</dbReference>
<dbReference type="InterPro" id="IPR002177">
    <property type="entry name" value="DPS_DNA-bd"/>
</dbReference>
<evidence type="ECO:0000259" key="3">
    <source>
        <dbReference type="Pfam" id="PF00210"/>
    </source>
</evidence>
<keyword evidence="5" id="KW-0238">DNA-binding</keyword>
<dbReference type="PANTHER" id="PTHR42932:SF3">
    <property type="entry name" value="DNA PROTECTION DURING STARVATION PROTEIN"/>
    <property type="match status" value="1"/>
</dbReference>
<dbReference type="AlphaFoldDB" id="A0A2Y9B3W2"/>
<evidence type="ECO:0000256" key="2">
    <source>
        <dbReference type="RuleBase" id="RU003875"/>
    </source>
</evidence>
<evidence type="ECO:0000313" key="6">
    <source>
        <dbReference type="Proteomes" id="UP000245839"/>
    </source>
</evidence>
<dbReference type="GO" id="GO:0016722">
    <property type="term" value="F:oxidoreductase activity, acting on metal ions"/>
    <property type="evidence" value="ECO:0007669"/>
    <property type="project" value="InterPro"/>
</dbReference>
<dbReference type="EMBL" id="UETC01000017">
    <property type="protein sequence ID" value="SSA51196.1"/>
    <property type="molecule type" value="Genomic_DNA"/>
</dbReference>
<dbReference type="GO" id="GO:0003677">
    <property type="term" value="F:DNA binding"/>
    <property type="evidence" value="ECO:0007669"/>
    <property type="project" value="UniProtKB-KW"/>
</dbReference>
<dbReference type="OrthoDB" id="9797687at2"/>